<keyword evidence="1" id="KW-1133">Transmembrane helix</keyword>
<evidence type="ECO:0000313" key="2">
    <source>
        <dbReference type="EMBL" id="GAC42083.1"/>
    </source>
</evidence>
<keyword evidence="3" id="KW-1185">Reference proteome</keyword>
<proteinExistence type="predicted"/>
<keyword evidence="1" id="KW-0812">Transmembrane</keyword>
<feature type="transmembrane region" description="Helical" evidence="1">
    <location>
        <begin position="36"/>
        <end position="53"/>
    </location>
</feature>
<protein>
    <submittedName>
        <fullName evidence="2">Predicted metal-dependent membrane protease</fullName>
    </submittedName>
</protein>
<evidence type="ECO:0000256" key="1">
    <source>
        <dbReference type="SAM" id="Phobius"/>
    </source>
</evidence>
<dbReference type="RefSeq" id="WP_006285483.1">
    <property type="nucleotide sequence ID" value="NZ_BALG01000071.1"/>
</dbReference>
<dbReference type="GO" id="GO:0008233">
    <property type="term" value="F:peptidase activity"/>
    <property type="evidence" value="ECO:0007669"/>
    <property type="project" value="UniProtKB-KW"/>
</dbReference>
<dbReference type="EMBL" id="BALG01000071">
    <property type="protein sequence ID" value="GAC42083.1"/>
    <property type="molecule type" value="Genomic_DNA"/>
</dbReference>
<name>M9M478_PAEPP</name>
<dbReference type="Proteomes" id="UP000029453">
    <property type="component" value="Unassembled WGS sequence"/>
</dbReference>
<keyword evidence="1" id="KW-0472">Membrane</keyword>
<evidence type="ECO:0000313" key="3">
    <source>
        <dbReference type="Proteomes" id="UP000029453"/>
    </source>
</evidence>
<reference evidence="2 3" key="1">
    <citation type="submission" date="2012-10" db="EMBL/GenBank/DDBJ databases">
        <title>Draft Genome Sequence of Paenibacillus popilliae ATCC 14706T.</title>
        <authorList>
            <person name="Iiyama K."/>
            <person name="Mori K."/>
            <person name="Mon H."/>
            <person name="Chieda Y."/>
            <person name="Lee J.M."/>
            <person name="Kusakabe T."/>
            <person name="Tashiro K."/>
            <person name="Asano S."/>
            <person name="Yasunaga-Aoki C."/>
            <person name="Shimizu S."/>
        </authorList>
    </citation>
    <scope>NUCLEOTIDE SEQUENCE [LARGE SCALE GENOMIC DNA]</scope>
    <source>
        <strain evidence="2 3">ATCC 14706</strain>
    </source>
</reference>
<keyword evidence="2" id="KW-0378">Hydrolase</keyword>
<gene>
    <name evidence="2" type="ORF">PPOP_1440</name>
</gene>
<sequence>MKNMSKKARIKLQEMSTKAYLLLKNQRGDANSTSQLMWIVIVVAAVVLAWGLMDGWIKTIFAKLQDKANEILNIK</sequence>
<accession>M9M478</accession>
<organism evidence="2 3">
    <name type="scientific">Paenibacillus popilliae ATCC 14706</name>
    <dbReference type="NCBI Taxonomy" id="1212764"/>
    <lineage>
        <taxon>Bacteria</taxon>
        <taxon>Bacillati</taxon>
        <taxon>Bacillota</taxon>
        <taxon>Bacilli</taxon>
        <taxon>Bacillales</taxon>
        <taxon>Paenibacillaceae</taxon>
        <taxon>Paenibacillus</taxon>
    </lineage>
</organism>
<dbReference type="GO" id="GO:0006508">
    <property type="term" value="P:proteolysis"/>
    <property type="evidence" value="ECO:0007669"/>
    <property type="project" value="UniProtKB-KW"/>
</dbReference>
<comment type="caution">
    <text evidence="2">The sequence shown here is derived from an EMBL/GenBank/DDBJ whole genome shotgun (WGS) entry which is preliminary data.</text>
</comment>
<keyword evidence="2" id="KW-0645">Protease</keyword>
<dbReference type="AlphaFoldDB" id="M9M478"/>